<dbReference type="EC" id="2.1.1.-" evidence="6"/>
<evidence type="ECO:0000256" key="1">
    <source>
        <dbReference type="ARBA" id="ARBA00022490"/>
    </source>
</evidence>
<dbReference type="Gene3D" id="3.40.50.150">
    <property type="entry name" value="Vaccinia Virus protein VP39"/>
    <property type="match status" value="1"/>
</dbReference>
<reference evidence="8 9" key="1">
    <citation type="submission" date="2023-03" db="EMBL/GenBank/DDBJ databases">
        <title>YIM 133296 draft genome.</title>
        <authorList>
            <person name="Xiong L."/>
        </authorList>
    </citation>
    <scope>NUCLEOTIDE SEQUENCE [LARGE SCALE GENOMIC DNA]</scope>
    <source>
        <strain evidence="8 9">YIM 133296</strain>
    </source>
</reference>
<dbReference type="Proteomes" id="UP001528912">
    <property type="component" value="Unassembled WGS sequence"/>
</dbReference>
<feature type="binding site" evidence="6">
    <location>
        <position position="78"/>
    </location>
    <ligand>
        <name>S-adenosyl-L-methionine</name>
        <dbReference type="ChEBI" id="CHEBI:59789"/>
    </ligand>
</feature>
<feature type="binding site" evidence="6">
    <location>
        <position position="144"/>
    </location>
    <ligand>
        <name>S-adenosyl-L-methionine</name>
        <dbReference type="ChEBI" id="CHEBI:59789"/>
    </ligand>
</feature>
<dbReference type="GO" id="GO:0008168">
    <property type="term" value="F:methyltransferase activity"/>
    <property type="evidence" value="ECO:0007669"/>
    <property type="project" value="UniProtKB-KW"/>
</dbReference>
<evidence type="ECO:0000313" key="9">
    <source>
        <dbReference type="Proteomes" id="UP001528912"/>
    </source>
</evidence>
<feature type="binding site" evidence="6">
    <location>
        <position position="83"/>
    </location>
    <ligand>
        <name>S-adenosyl-L-methionine</name>
        <dbReference type="ChEBI" id="CHEBI:59789"/>
    </ligand>
</feature>
<evidence type="ECO:0000256" key="3">
    <source>
        <dbReference type="ARBA" id="ARBA00022603"/>
    </source>
</evidence>
<evidence type="ECO:0000313" key="8">
    <source>
        <dbReference type="EMBL" id="MDF8263875.1"/>
    </source>
</evidence>
<dbReference type="RefSeq" id="WP_277191506.1">
    <property type="nucleotide sequence ID" value="NZ_JAROAV010000023.1"/>
</dbReference>
<dbReference type="InterPro" id="IPR029063">
    <property type="entry name" value="SAM-dependent_MTases_sf"/>
</dbReference>
<dbReference type="GO" id="GO:0032259">
    <property type="term" value="P:methylation"/>
    <property type="evidence" value="ECO:0007669"/>
    <property type="project" value="UniProtKB-KW"/>
</dbReference>
<organism evidence="8 9">
    <name type="scientific">Luteipulveratus flavus</name>
    <dbReference type="NCBI Taxonomy" id="3031728"/>
    <lineage>
        <taxon>Bacteria</taxon>
        <taxon>Bacillati</taxon>
        <taxon>Actinomycetota</taxon>
        <taxon>Actinomycetes</taxon>
        <taxon>Micrococcales</taxon>
        <taxon>Dermacoccaceae</taxon>
        <taxon>Luteipulveratus</taxon>
    </lineage>
</organism>
<keyword evidence="9" id="KW-1185">Reference proteome</keyword>
<comment type="caution">
    <text evidence="6">Lacks conserved residue(s) required for the propagation of feature annotation.</text>
</comment>
<keyword evidence="1 6" id="KW-0963">Cytoplasm</keyword>
<keyword evidence="3 6" id="KW-0489">Methyltransferase</keyword>
<protein>
    <recommendedName>
        <fullName evidence="6">Ribosomal RNA small subunit methyltransferase G</fullName>
        <ecNumber evidence="6">2.1.1.-</ecNumber>
    </recommendedName>
    <alternativeName>
        <fullName evidence="6">16S rRNA 7-methylguanosine methyltransferase</fullName>
        <shortName evidence="6">16S rRNA m7G methyltransferase</shortName>
    </alternativeName>
</protein>
<feature type="region of interest" description="Disordered" evidence="7">
    <location>
        <begin position="220"/>
        <end position="245"/>
    </location>
</feature>
<evidence type="ECO:0000256" key="2">
    <source>
        <dbReference type="ARBA" id="ARBA00022552"/>
    </source>
</evidence>
<dbReference type="HAMAP" id="MF_00074">
    <property type="entry name" value="16SrRNA_methyltr_G"/>
    <property type="match status" value="1"/>
</dbReference>
<gene>
    <name evidence="6 8" type="primary">rsmG</name>
    <name evidence="8" type="ORF">P4R38_06430</name>
</gene>
<dbReference type="PANTHER" id="PTHR31760">
    <property type="entry name" value="S-ADENOSYL-L-METHIONINE-DEPENDENT METHYLTRANSFERASES SUPERFAMILY PROTEIN"/>
    <property type="match status" value="1"/>
</dbReference>
<dbReference type="PANTHER" id="PTHR31760:SF0">
    <property type="entry name" value="S-ADENOSYL-L-METHIONINE-DEPENDENT METHYLTRANSFERASES SUPERFAMILY PROTEIN"/>
    <property type="match status" value="1"/>
</dbReference>
<proteinExistence type="inferred from homology"/>
<dbReference type="NCBIfam" id="TIGR00138">
    <property type="entry name" value="rsmG_gidB"/>
    <property type="match status" value="1"/>
</dbReference>
<comment type="similarity">
    <text evidence="6">Belongs to the methyltransferase superfamily. RNA methyltransferase RsmG family.</text>
</comment>
<dbReference type="SUPFAM" id="SSF53335">
    <property type="entry name" value="S-adenosyl-L-methionine-dependent methyltransferases"/>
    <property type="match status" value="1"/>
</dbReference>
<dbReference type="Pfam" id="PF02527">
    <property type="entry name" value="GidB"/>
    <property type="match status" value="1"/>
</dbReference>
<keyword evidence="5 6" id="KW-0949">S-adenosyl-L-methionine</keyword>
<dbReference type="EMBL" id="JAROAV010000023">
    <property type="protein sequence ID" value="MDF8263875.1"/>
    <property type="molecule type" value="Genomic_DNA"/>
</dbReference>
<comment type="subcellular location">
    <subcellularLocation>
        <location evidence="6">Cytoplasm</location>
    </subcellularLocation>
</comment>
<evidence type="ECO:0000256" key="5">
    <source>
        <dbReference type="ARBA" id="ARBA00022691"/>
    </source>
</evidence>
<evidence type="ECO:0000256" key="4">
    <source>
        <dbReference type="ARBA" id="ARBA00022679"/>
    </source>
</evidence>
<keyword evidence="2 6" id="KW-0698">rRNA processing</keyword>
<feature type="binding site" evidence="6">
    <location>
        <begin position="129"/>
        <end position="130"/>
    </location>
    <ligand>
        <name>S-adenosyl-L-methionine</name>
        <dbReference type="ChEBI" id="CHEBI:59789"/>
    </ligand>
</feature>
<dbReference type="InterPro" id="IPR003682">
    <property type="entry name" value="rRNA_ssu_MeTfrase_G"/>
</dbReference>
<accession>A0ABT6C536</accession>
<evidence type="ECO:0000256" key="6">
    <source>
        <dbReference type="HAMAP-Rule" id="MF_00074"/>
    </source>
</evidence>
<comment type="function">
    <text evidence="6">Specifically methylates the N7 position of a guanine in 16S rRNA.</text>
</comment>
<dbReference type="CDD" id="cd02440">
    <property type="entry name" value="AdoMet_MTases"/>
    <property type="match status" value="1"/>
</dbReference>
<comment type="caution">
    <text evidence="8">The sequence shown here is derived from an EMBL/GenBank/DDBJ whole genome shotgun (WGS) entry which is preliminary data.</text>
</comment>
<keyword evidence="4 6" id="KW-0808">Transferase</keyword>
<evidence type="ECO:0000256" key="7">
    <source>
        <dbReference type="SAM" id="MobiDB-lite"/>
    </source>
</evidence>
<sequence length="245" mass="26163">MEPEGAASPAPPAPPAAEPLFGDRLAVAEAYVAHLADTGVSHGLIGPREVPRLWDRHVLNCAAIHPAFPESIRVADVGAGAGLPGMVLAIARPDLRLVLVEPLERRTRWLEQVADDLGLTNVEVRRAKAEQLWGSLDADATTSRAVARLGELARLSLPLLRPGGMMVALKGERASIELTEDASVLERLRVADSSVATYGEGLVDPPSRVVVLHVDGTAPRLRTPVGAGPAQSAEKKRAKRRQRRQ</sequence>
<feature type="compositionally biased region" description="Basic residues" evidence="7">
    <location>
        <begin position="236"/>
        <end position="245"/>
    </location>
</feature>
<name>A0ABT6C536_9MICO</name>